<evidence type="ECO:0000313" key="9">
    <source>
        <dbReference type="Proteomes" id="UP001183414"/>
    </source>
</evidence>
<dbReference type="EMBL" id="JAVREQ010000006">
    <property type="protein sequence ID" value="MDT0378887.1"/>
    <property type="molecule type" value="Genomic_DNA"/>
</dbReference>
<dbReference type="PROSITE" id="PS50862">
    <property type="entry name" value="AA_TRNA_LIGASE_II"/>
    <property type="match status" value="1"/>
</dbReference>
<dbReference type="SUPFAM" id="SSF46589">
    <property type="entry name" value="tRNA-binding arm"/>
    <property type="match status" value="1"/>
</dbReference>
<comment type="catalytic activity">
    <reaction evidence="6">
        <text>tRNA(Sec) + L-serine + ATP = L-seryl-tRNA(Sec) + AMP + diphosphate + H(+)</text>
        <dbReference type="Rhea" id="RHEA:42580"/>
        <dbReference type="Rhea" id="RHEA-COMP:9742"/>
        <dbReference type="Rhea" id="RHEA-COMP:10128"/>
        <dbReference type="ChEBI" id="CHEBI:15378"/>
        <dbReference type="ChEBI" id="CHEBI:30616"/>
        <dbReference type="ChEBI" id="CHEBI:33019"/>
        <dbReference type="ChEBI" id="CHEBI:33384"/>
        <dbReference type="ChEBI" id="CHEBI:78442"/>
        <dbReference type="ChEBI" id="CHEBI:78533"/>
        <dbReference type="ChEBI" id="CHEBI:456215"/>
        <dbReference type="EC" id="6.1.1.11"/>
    </reaction>
</comment>
<dbReference type="InterPro" id="IPR002314">
    <property type="entry name" value="aa-tRNA-synt_IIb"/>
</dbReference>
<evidence type="ECO:0000256" key="6">
    <source>
        <dbReference type="HAMAP-Rule" id="MF_00176"/>
    </source>
</evidence>
<evidence type="ECO:0000256" key="5">
    <source>
        <dbReference type="ARBA" id="ARBA00023146"/>
    </source>
</evidence>
<comment type="function">
    <text evidence="6">Catalyzes the attachment of serine to tRNA(Ser). Is also able to aminoacylate tRNA(Sec) with serine, to form the misacylated tRNA L-seryl-tRNA(Sec), which will be further converted into selenocysteinyl-tRNA(Sec).</text>
</comment>
<keyword evidence="6" id="KW-0963">Cytoplasm</keyword>
<dbReference type="InterPro" id="IPR033729">
    <property type="entry name" value="SerRS_core"/>
</dbReference>
<keyword evidence="2 6" id="KW-0547">Nucleotide-binding</keyword>
<keyword evidence="5 6" id="KW-0030">Aminoacyl-tRNA synthetase</keyword>
<evidence type="ECO:0000259" key="7">
    <source>
        <dbReference type="PROSITE" id="PS50862"/>
    </source>
</evidence>
<feature type="binding site" evidence="6">
    <location>
        <position position="284"/>
    </location>
    <ligand>
        <name>L-serine</name>
        <dbReference type="ChEBI" id="CHEBI:33384"/>
    </ligand>
</feature>
<comment type="subcellular location">
    <subcellularLocation>
        <location evidence="6">Cytoplasm</location>
    </subcellularLocation>
</comment>
<comment type="pathway">
    <text evidence="6">Aminoacyl-tRNA biosynthesis; selenocysteinyl-tRNA(Sec) biosynthesis; L-seryl-tRNA(Sec) from L-serine and tRNA(Sec): step 1/1.</text>
</comment>
<dbReference type="PANTHER" id="PTHR11778">
    <property type="entry name" value="SERYL-TRNA SYNTHETASE"/>
    <property type="match status" value="1"/>
</dbReference>
<evidence type="ECO:0000256" key="2">
    <source>
        <dbReference type="ARBA" id="ARBA00022741"/>
    </source>
</evidence>
<feature type="binding site" evidence="6">
    <location>
        <position position="277"/>
    </location>
    <ligand>
        <name>ATP</name>
        <dbReference type="ChEBI" id="CHEBI:30616"/>
    </ligand>
</feature>
<keyword evidence="1 6" id="KW-0436">Ligase</keyword>
<dbReference type="HAMAP" id="MF_00176">
    <property type="entry name" value="Ser_tRNA_synth_type1"/>
    <property type="match status" value="1"/>
</dbReference>
<comment type="subunit">
    <text evidence="6">Homodimer. The tRNA molecule binds across the dimer.</text>
</comment>
<dbReference type="NCBIfam" id="TIGR00414">
    <property type="entry name" value="serS"/>
    <property type="match status" value="1"/>
</dbReference>
<name>A0ABU2NSC0_9ACTN</name>
<dbReference type="RefSeq" id="WP_311672721.1">
    <property type="nucleotide sequence ID" value="NZ_JAVREQ010000006.1"/>
</dbReference>
<evidence type="ECO:0000313" key="8">
    <source>
        <dbReference type="EMBL" id="MDT0378887.1"/>
    </source>
</evidence>
<dbReference type="PIRSF" id="PIRSF001529">
    <property type="entry name" value="Ser-tRNA-synth_IIa"/>
    <property type="match status" value="1"/>
</dbReference>
<dbReference type="CDD" id="cd00770">
    <property type="entry name" value="SerRS_core"/>
    <property type="match status" value="1"/>
</dbReference>
<dbReference type="InterPro" id="IPR015866">
    <property type="entry name" value="Ser-tRNA-synth_1_N"/>
</dbReference>
<dbReference type="Proteomes" id="UP001183414">
    <property type="component" value="Unassembled WGS sequence"/>
</dbReference>
<keyword evidence="9" id="KW-1185">Reference proteome</keyword>
<comment type="caution">
    <text evidence="8">The sequence shown here is derived from an EMBL/GenBank/DDBJ whole genome shotgun (WGS) entry which is preliminary data.</text>
</comment>
<dbReference type="GO" id="GO:0004828">
    <property type="term" value="F:serine-tRNA ligase activity"/>
    <property type="evidence" value="ECO:0007669"/>
    <property type="project" value="UniProtKB-EC"/>
</dbReference>
<feature type="binding site" evidence="6">
    <location>
        <begin position="261"/>
        <end position="263"/>
    </location>
    <ligand>
        <name>ATP</name>
        <dbReference type="ChEBI" id="CHEBI:30616"/>
    </ligand>
</feature>
<dbReference type="InterPro" id="IPR006195">
    <property type="entry name" value="aa-tRNA-synth_II"/>
</dbReference>
<protein>
    <recommendedName>
        <fullName evidence="6">Serine--tRNA ligase</fullName>
        <ecNumber evidence="6">6.1.1.11</ecNumber>
    </recommendedName>
    <alternativeName>
        <fullName evidence="6">Seryl-tRNA synthetase</fullName>
        <shortName evidence="6">SerRS</shortName>
    </alternativeName>
    <alternativeName>
        <fullName evidence="6">Seryl-tRNA(Ser/Sec) synthetase</fullName>
    </alternativeName>
</protein>
<dbReference type="Pfam" id="PF02403">
    <property type="entry name" value="Seryl_tRNA_N"/>
    <property type="match status" value="1"/>
</dbReference>
<comment type="catalytic activity">
    <reaction evidence="6">
        <text>tRNA(Ser) + L-serine + ATP = L-seryl-tRNA(Ser) + AMP + diphosphate + H(+)</text>
        <dbReference type="Rhea" id="RHEA:12292"/>
        <dbReference type="Rhea" id="RHEA-COMP:9669"/>
        <dbReference type="Rhea" id="RHEA-COMP:9703"/>
        <dbReference type="ChEBI" id="CHEBI:15378"/>
        <dbReference type="ChEBI" id="CHEBI:30616"/>
        <dbReference type="ChEBI" id="CHEBI:33019"/>
        <dbReference type="ChEBI" id="CHEBI:33384"/>
        <dbReference type="ChEBI" id="CHEBI:78442"/>
        <dbReference type="ChEBI" id="CHEBI:78533"/>
        <dbReference type="ChEBI" id="CHEBI:456215"/>
        <dbReference type="EC" id="6.1.1.11"/>
    </reaction>
</comment>
<accession>A0ABU2NSC0</accession>
<keyword evidence="3 6" id="KW-0067">ATP-binding</keyword>
<keyword evidence="4 6" id="KW-0648">Protein biosynthesis</keyword>
<reference evidence="9" key="1">
    <citation type="submission" date="2023-07" db="EMBL/GenBank/DDBJ databases">
        <title>30 novel species of actinomycetes from the DSMZ collection.</title>
        <authorList>
            <person name="Nouioui I."/>
        </authorList>
    </citation>
    <scope>NUCLEOTIDE SEQUENCE [LARGE SCALE GENOMIC DNA]</scope>
    <source>
        <strain evidence="9">DSM 42041</strain>
    </source>
</reference>
<dbReference type="InterPro" id="IPR045864">
    <property type="entry name" value="aa-tRNA-synth_II/BPL/LPL"/>
</dbReference>
<evidence type="ECO:0000256" key="4">
    <source>
        <dbReference type="ARBA" id="ARBA00022917"/>
    </source>
</evidence>
<organism evidence="8 9">
    <name type="scientific">Streptomyces hazeniae</name>
    <dbReference type="NCBI Taxonomy" id="3075538"/>
    <lineage>
        <taxon>Bacteria</taxon>
        <taxon>Bacillati</taxon>
        <taxon>Actinomycetota</taxon>
        <taxon>Actinomycetes</taxon>
        <taxon>Kitasatosporales</taxon>
        <taxon>Streptomycetaceae</taxon>
        <taxon>Streptomyces</taxon>
    </lineage>
</organism>
<sequence length="426" mass="46782">MIDLRLLREDPDRVRASQRARGEDVDLVDALLSADERRRSSSVRFDELRAEQKQLGKQVAKAQGEEKTALLERTRELSAAVKAADAEQDEAASEAQQLLLRLGNLVHPDVPVGGEEDFTVLETLGEKRDFDAEGFTPRDHLELGGLLGAIDMERGAKVSGARFYYLTGVGALLELALVNAALAQATEAGFTPMLTPALVKPASMEGTGFLGQAAQDVYHLEQDDLYLVGTSEVPLAAYHMDEILDGGRLPLRYAGFSPCFRREAGSYGKDTRGIFRVHQFDKVEMFSFVAPEDAEAEHKRLLDWEKQWLTSLGLPFQVIDVATGDLGASASRKYDCEAWIPTQGKYRELTSASNCNEFQARRLAVRMRGEGGKARPLATLNGTLCAVPRTIVALLENHQQADGSVRVPEVLRPYLGGREVLEPVAT</sequence>
<proteinExistence type="inferred from homology"/>
<dbReference type="Gene3D" id="1.10.287.40">
    <property type="entry name" value="Serine-tRNA synthetase, tRNA binding domain"/>
    <property type="match status" value="1"/>
</dbReference>
<evidence type="ECO:0000256" key="1">
    <source>
        <dbReference type="ARBA" id="ARBA00022598"/>
    </source>
</evidence>
<dbReference type="Gene3D" id="3.30.930.10">
    <property type="entry name" value="Bira Bifunctional Protein, Domain 2"/>
    <property type="match status" value="1"/>
</dbReference>
<dbReference type="PRINTS" id="PR00981">
    <property type="entry name" value="TRNASYNTHSER"/>
</dbReference>
<comment type="domain">
    <text evidence="6">Consists of two distinct domains, a catalytic core and a N-terminal extension that is involved in tRNA binding.</text>
</comment>
<dbReference type="InterPro" id="IPR042103">
    <property type="entry name" value="SerRS_1_N_sf"/>
</dbReference>
<feature type="domain" description="Aminoacyl-transfer RNA synthetases class-II family profile" evidence="7">
    <location>
        <begin position="187"/>
        <end position="408"/>
    </location>
</feature>
<dbReference type="EC" id="6.1.1.11" evidence="6"/>
<feature type="binding site" evidence="6">
    <location>
        <begin position="230"/>
        <end position="232"/>
    </location>
    <ligand>
        <name>L-serine</name>
        <dbReference type="ChEBI" id="CHEBI:33384"/>
    </ligand>
</feature>
<feature type="binding site" evidence="6">
    <location>
        <position position="383"/>
    </location>
    <ligand>
        <name>L-serine</name>
        <dbReference type="ChEBI" id="CHEBI:33384"/>
    </ligand>
</feature>
<dbReference type="SUPFAM" id="SSF55681">
    <property type="entry name" value="Class II aaRS and biotin synthetases"/>
    <property type="match status" value="1"/>
</dbReference>
<feature type="binding site" evidence="6">
    <location>
        <begin position="348"/>
        <end position="351"/>
    </location>
    <ligand>
        <name>ATP</name>
        <dbReference type="ChEBI" id="CHEBI:30616"/>
    </ligand>
</feature>
<comment type="similarity">
    <text evidence="6">Belongs to the class-II aminoacyl-tRNA synthetase family. Type-1 seryl-tRNA synthetase subfamily.</text>
</comment>
<dbReference type="InterPro" id="IPR002317">
    <property type="entry name" value="Ser-tRNA-ligase_type_1"/>
</dbReference>
<gene>
    <name evidence="6 8" type="primary">serS</name>
    <name evidence="8" type="ORF">RM572_08890</name>
</gene>
<evidence type="ECO:0000256" key="3">
    <source>
        <dbReference type="ARBA" id="ARBA00022840"/>
    </source>
</evidence>
<dbReference type="InterPro" id="IPR010978">
    <property type="entry name" value="tRNA-bd_arm"/>
</dbReference>
<dbReference type="Pfam" id="PF00587">
    <property type="entry name" value="tRNA-synt_2b"/>
    <property type="match status" value="1"/>
</dbReference>